<evidence type="ECO:0000313" key="2">
    <source>
        <dbReference type="Proteomes" id="UP000319897"/>
    </source>
</evidence>
<accession>A0A501XQ17</accession>
<name>A0A501XQ17_9SPHN</name>
<organism evidence="1 2">
    <name type="scientific">Sandaracinobacter neustonicus</name>
    <dbReference type="NCBI Taxonomy" id="1715348"/>
    <lineage>
        <taxon>Bacteria</taxon>
        <taxon>Pseudomonadati</taxon>
        <taxon>Pseudomonadota</taxon>
        <taxon>Alphaproteobacteria</taxon>
        <taxon>Sphingomonadales</taxon>
        <taxon>Sphingosinicellaceae</taxon>
        <taxon>Sandaracinobacter</taxon>
    </lineage>
</organism>
<gene>
    <name evidence="1" type="ORF">FJQ54_05430</name>
</gene>
<dbReference type="Proteomes" id="UP000319897">
    <property type="component" value="Unassembled WGS sequence"/>
</dbReference>
<proteinExistence type="predicted"/>
<protein>
    <submittedName>
        <fullName evidence="1">Thymidylate synthase</fullName>
    </submittedName>
</protein>
<dbReference type="InterPro" id="IPR036926">
    <property type="entry name" value="Thymidate_synth/dCMP_Mease_sf"/>
</dbReference>
<sequence>MTKAARPVNPEPLMVSAKSVSEAYSRTLLHILEHPGNEIAPLVLTIDGFDEGYDIPEDPKVRAALDALLSKKMKRDVEDVAYTIFPQRLWTMAQGDRARLFGFYKMAFPAYRAWNPKANGKGLYFERLMMYGRGPCDGNQLEWILSQHDSRPGVRRSMWQATTFDPARDHSATAQLGFPCLQHVSFVPTKAGLVANAFYATQQLFDKAYGNYLGLAQLAAFMAHEMGIPLARLNVTIGVAKLERISKTDSAMKPLIEAARACVAPPVPAMPRPSPARQLAAQLA</sequence>
<reference evidence="1 2" key="1">
    <citation type="submission" date="2019-06" db="EMBL/GenBank/DDBJ databases">
        <authorList>
            <person name="Lee I."/>
            <person name="Jang G.I."/>
            <person name="Hwang C.Y."/>
        </authorList>
    </citation>
    <scope>NUCLEOTIDE SEQUENCE [LARGE SCALE GENOMIC DNA]</scope>
    <source>
        <strain evidence="1 2">PAMC 28131</strain>
    </source>
</reference>
<keyword evidence="2" id="KW-1185">Reference proteome</keyword>
<dbReference type="OrthoDB" id="2111297at2"/>
<dbReference type="RefSeq" id="WP_140927402.1">
    <property type="nucleotide sequence ID" value="NZ_VFSU01000017.1"/>
</dbReference>
<evidence type="ECO:0000313" key="1">
    <source>
        <dbReference type="EMBL" id="TPE62630.1"/>
    </source>
</evidence>
<comment type="caution">
    <text evidence="1">The sequence shown here is derived from an EMBL/GenBank/DDBJ whole genome shotgun (WGS) entry which is preliminary data.</text>
</comment>
<dbReference type="EMBL" id="VFSU01000017">
    <property type="protein sequence ID" value="TPE62630.1"/>
    <property type="molecule type" value="Genomic_DNA"/>
</dbReference>
<dbReference type="SUPFAM" id="SSF55831">
    <property type="entry name" value="Thymidylate synthase/dCMP hydroxymethylase"/>
    <property type="match status" value="1"/>
</dbReference>
<dbReference type="AlphaFoldDB" id="A0A501XQ17"/>